<dbReference type="KEGG" id="rcr:NCTC10994_01288"/>
<dbReference type="RefSeq" id="WP_072700116.1">
    <property type="nucleotide sequence ID" value="NZ_JAFBBL010000001.1"/>
</dbReference>
<proteinExistence type="predicted"/>
<dbReference type="PROSITE" id="PS51296">
    <property type="entry name" value="RIESKE"/>
    <property type="match status" value="1"/>
</dbReference>
<evidence type="ECO:0000256" key="1">
    <source>
        <dbReference type="ARBA" id="ARBA00001962"/>
    </source>
</evidence>
<evidence type="ECO:0000313" key="9">
    <source>
        <dbReference type="Proteomes" id="UP000249091"/>
    </source>
</evidence>
<dbReference type="STRING" id="1219011.GCA_001895045_02108"/>
<dbReference type="SUPFAM" id="SSF50022">
    <property type="entry name" value="ISP domain"/>
    <property type="match status" value="1"/>
</dbReference>
<dbReference type="PANTHER" id="PTHR43756">
    <property type="entry name" value="CHOLINE MONOOXYGENASE, CHLOROPLASTIC"/>
    <property type="match status" value="1"/>
</dbReference>
<keyword evidence="3" id="KW-0479">Metal-binding</keyword>
<dbReference type="InterPro" id="IPR015879">
    <property type="entry name" value="Ring_hydroxy_dOase_asu_C_dom"/>
</dbReference>
<keyword evidence="9" id="KW-1185">Reference proteome</keyword>
<dbReference type="Gene3D" id="3.90.380.10">
    <property type="entry name" value="Naphthalene 1,2-dioxygenase Alpha Subunit, Chain A, domain 1"/>
    <property type="match status" value="2"/>
</dbReference>
<reference evidence="8 9" key="1">
    <citation type="submission" date="2018-06" db="EMBL/GenBank/DDBJ databases">
        <authorList>
            <consortium name="Pathogen Informatics"/>
            <person name="Doyle S."/>
        </authorList>
    </citation>
    <scope>NUCLEOTIDE SEQUENCE [LARGE SCALE GENOMIC DNA]</scope>
    <source>
        <strain evidence="8 9">NCTC10994</strain>
    </source>
</reference>
<dbReference type="PANTHER" id="PTHR43756:SF5">
    <property type="entry name" value="CHOLINE MONOOXYGENASE, CHLOROPLASTIC"/>
    <property type="match status" value="1"/>
</dbReference>
<comment type="cofactor">
    <cofactor evidence="1">
        <name>Fe cation</name>
        <dbReference type="ChEBI" id="CHEBI:24875"/>
    </cofactor>
</comment>
<dbReference type="Gene3D" id="2.102.10.10">
    <property type="entry name" value="Rieske [2Fe-2S] iron-sulphur domain"/>
    <property type="match status" value="1"/>
</dbReference>
<dbReference type="EMBL" id="LS483468">
    <property type="protein sequence ID" value="SQI29867.1"/>
    <property type="molecule type" value="Genomic_DNA"/>
</dbReference>
<organism evidence="8 9">
    <name type="scientific">Rhodococcus coprophilus</name>
    <dbReference type="NCBI Taxonomy" id="38310"/>
    <lineage>
        <taxon>Bacteria</taxon>
        <taxon>Bacillati</taxon>
        <taxon>Actinomycetota</taxon>
        <taxon>Actinomycetes</taxon>
        <taxon>Mycobacteriales</taxon>
        <taxon>Nocardiaceae</taxon>
        <taxon>Rhodococcus</taxon>
    </lineage>
</organism>
<dbReference type="CDD" id="cd00680">
    <property type="entry name" value="RHO_alpha_C"/>
    <property type="match status" value="1"/>
</dbReference>
<dbReference type="PRINTS" id="PR00090">
    <property type="entry name" value="RNGDIOXGNASE"/>
</dbReference>
<dbReference type="Pfam" id="PF00848">
    <property type="entry name" value="Ring_hydroxyl_A"/>
    <property type="match status" value="1"/>
</dbReference>
<dbReference type="EC" id="1.14.12.18" evidence="8"/>
<dbReference type="GO" id="GO:0051537">
    <property type="term" value="F:2 iron, 2 sulfur cluster binding"/>
    <property type="evidence" value="ECO:0007669"/>
    <property type="project" value="UniProtKB-KW"/>
</dbReference>
<evidence type="ECO:0000313" key="8">
    <source>
        <dbReference type="EMBL" id="SQI29867.1"/>
    </source>
</evidence>
<feature type="domain" description="Rieske" evidence="7">
    <location>
        <begin position="58"/>
        <end position="171"/>
    </location>
</feature>
<evidence type="ECO:0000256" key="3">
    <source>
        <dbReference type="ARBA" id="ARBA00022723"/>
    </source>
</evidence>
<dbReference type="Proteomes" id="UP000249091">
    <property type="component" value="Chromosome 1"/>
</dbReference>
<dbReference type="AlphaFoldDB" id="A0A2X4TQP9"/>
<name>A0A2X4TQP9_9NOCA</name>
<dbReference type="GO" id="GO:0005506">
    <property type="term" value="F:iron ion binding"/>
    <property type="evidence" value="ECO:0007669"/>
    <property type="project" value="InterPro"/>
</dbReference>
<keyword evidence="2" id="KW-0001">2Fe-2S</keyword>
<dbReference type="CDD" id="cd03469">
    <property type="entry name" value="Rieske_RO_Alpha_N"/>
    <property type="match status" value="1"/>
</dbReference>
<keyword evidence="5" id="KW-0408">Iron</keyword>
<dbReference type="InterPro" id="IPR001663">
    <property type="entry name" value="Rng_hydr_dOase-A"/>
</dbReference>
<evidence type="ECO:0000259" key="7">
    <source>
        <dbReference type="PROSITE" id="PS51296"/>
    </source>
</evidence>
<evidence type="ECO:0000256" key="4">
    <source>
        <dbReference type="ARBA" id="ARBA00023002"/>
    </source>
</evidence>
<protein>
    <submittedName>
        <fullName evidence="8">Iron-sulfur protein</fullName>
        <ecNumber evidence="8">1.14.12.18</ecNumber>
    </submittedName>
</protein>
<keyword evidence="6" id="KW-0411">Iron-sulfur</keyword>
<dbReference type="GO" id="GO:0004497">
    <property type="term" value="F:monooxygenase activity"/>
    <property type="evidence" value="ECO:0007669"/>
    <property type="project" value="UniProtKB-ARBA"/>
</dbReference>
<sequence length="401" mass="44689">MSTLQFPVPERTTTSTGNIVIDGPLPAMPTGRALVPARAYTGAEEFALEQDRIFSSGWVWAGYEHWVGEVGSVHPVTIGGKPLLLVHGDDGQIRVFHNSCRHRGMALTEDPIVVQGRIQCAYHCWSFKLDGTLAAAPYYTRERRSKLDPETAERLSLLLVASHTWAGMIFIDLSATDTDPQACAESFAAHLEPLLSRWSHIDFSRLHLAGEKKFDVDANWKLIVENFLDFYHLPFVHPQVGPVTVSLDVDDIALHPDIMGGSYPRGAAGKAEKTSKSLPWLGDVPADRLERQDIFCLFPNALVFLEADWFQVIGYHPVAPNRTVEYMSIFVDSSAAGDDYSETRAQLCEVLWEVNEQDMPMLHRLQIGRNSPGSDSTNLVSHWDQVTAVFQDRVATKAGYR</sequence>
<dbReference type="Pfam" id="PF00355">
    <property type="entry name" value="Rieske"/>
    <property type="match status" value="1"/>
</dbReference>
<dbReference type="GO" id="GO:0018687">
    <property type="term" value="F:biphenyl 2,3-dioxygenase activity"/>
    <property type="evidence" value="ECO:0007669"/>
    <property type="project" value="UniProtKB-EC"/>
</dbReference>
<evidence type="ECO:0000256" key="2">
    <source>
        <dbReference type="ARBA" id="ARBA00022714"/>
    </source>
</evidence>
<dbReference type="SUPFAM" id="SSF55961">
    <property type="entry name" value="Bet v1-like"/>
    <property type="match status" value="1"/>
</dbReference>
<evidence type="ECO:0000256" key="6">
    <source>
        <dbReference type="ARBA" id="ARBA00023014"/>
    </source>
</evidence>
<keyword evidence="4 8" id="KW-0560">Oxidoreductase</keyword>
<gene>
    <name evidence="8" type="primary">bphA_2</name>
    <name evidence="8" type="ORF">NCTC10994_01288</name>
</gene>
<dbReference type="InterPro" id="IPR017941">
    <property type="entry name" value="Rieske_2Fe-2S"/>
</dbReference>
<dbReference type="InterPro" id="IPR036922">
    <property type="entry name" value="Rieske_2Fe-2S_sf"/>
</dbReference>
<evidence type="ECO:0000256" key="5">
    <source>
        <dbReference type="ARBA" id="ARBA00023004"/>
    </source>
</evidence>
<accession>A0A2X4TQP9</accession>